<evidence type="ECO:0000313" key="8">
    <source>
        <dbReference type="Proteomes" id="UP000015104"/>
    </source>
</evidence>
<evidence type="ECO:0000259" key="6">
    <source>
        <dbReference type="PROSITE" id="PS50262"/>
    </source>
</evidence>
<dbReference type="PANTHER" id="PTHR24244:SF1">
    <property type="entry name" value="G-PROTEIN COUPLED RECEPTORS FAMILY 1 PROFILE DOMAIN-CONTAINING PROTEIN"/>
    <property type="match status" value="1"/>
</dbReference>
<evidence type="ECO:0000256" key="3">
    <source>
        <dbReference type="ARBA" id="ARBA00022989"/>
    </source>
</evidence>
<organism evidence="7 8">
    <name type="scientific">Tetranychus urticae</name>
    <name type="common">Two-spotted spider mite</name>
    <dbReference type="NCBI Taxonomy" id="32264"/>
    <lineage>
        <taxon>Eukaryota</taxon>
        <taxon>Metazoa</taxon>
        <taxon>Ecdysozoa</taxon>
        <taxon>Arthropoda</taxon>
        <taxon>Chelicerata</taxon>
        <taxon>Arachnida</taxon>
        <taxon>Acari</taxon>
        <taxon>Acariformes</taxon>
        <taxon>Trombidiformes</taxon>
        <taxon>Prostigmata</taxon>
        <taxon>Eleutherengona</taxon>
        <taxon>Raphignathae</taxon>
        <taxon>Tetranychoidea</taxon>
        <taxon>Tetranychidae</taxon>
        <taxon>Tetranychus</taxon>
    </lineage>
</organism>
<feature type="domain" description="G-protein coupled receptors family 1 profile" evidence="6">
    <location>
        <begin position="47"/>
        <end position="78"/>
    </location>
</feature>
<comment type="subcellular location">
    <subcellularLocation>
        <location evidence="1">Membrane</location>
    </subcellularLocation>
</comment>
<dbReference type="PROSITE" id="PS50262">
    <property type="entry name" value="G_PROTEIN_RECEP_F1_2"/>
    <property type="match status" value="1"/>
</dbReference>
<feature type="transmembrane region" description="Helical" evidence="5">
    <location>
        <begin position="34"/>
        <end position="57"/>
    </location>
</feature>
<dbReference type="EMBL" id="CAEY01001142">
    <property type="status" value="NOT_ANNOTATED_CDS"/>
    <property type="molecule type" value="Genomic_DNA"/>
</dbReference>
<dbReference type="GO" id="GO:0016020">
    <property type="term" value="C:membrane"/>
    <property type="evidence" value="ECO:0007669"/>
    <property type="project" value="UniProtKB-SubCell"/>
</dbReference>
<dbReference type="SUPFAM" id="SSF81321">
    <property type="entry name" value="Family A G protein-coupled receptor-like"/>
    <property type="match status" value="1"/>
</dbReference>
<keyword evidence="3 5" id="KW-1133">Transmembrane helix</keyword>
<evidence type="ECO:0000256" key="2">
    <source>
        <dbReference type="ARBA" id="ARBA00022692"/>
    </source>
</evidence>
<dbReference type="EMBL" id="CAEY01001143">
    <property type="status" value="NOT_ANNOTATED_CDS"/>
    <property type="molecule type" value="Genomic_DNA"/>
</dbReference>
<keyword evidence="4 5" id="KW-0472">Membrane</keyword>
<dbReference type="AlphaFoldDB" id="T1K0K8"/>
<dbReference type="STRING" id="32264.T1K0K8"/>
<name>T1K0K8_TETUR</name>
<dbReference type="PANTHER" id="PTHR24244">
    <property type="entry name" value="NEUROPEPTIDE S RECEPTOR"/>
    <property type="match status" value="1"/>
</dbReference>
<evidence type="ECO:0000313" key="7">
    <source>
        <dbReference type="EnsemblMetazoa" id="tetur03g08150.1"/>
    </source>
</evidence>
<dbReference type="InterPro" id="IPR017452">
    <property type="entry name" value="GPCR_Rhodpsn_7TM"/>
</dbReference>
<evidence type="ECO:0000256" key="1">
    <source>
        <dbReference type="ARBA" id="ARBA00004370"/>
    </source>
</evidence>
<keyword evidence="2 5" id="KW-0812">Transmembrane</keyword>
<dbReference type="Proteomes" id="UP000015104">
    <property type="component" value="Unassembled WGS sequence"/>
</dbReference>
<dbReference type="Gene3D" id="1.20.1070.10">
    <property type="entry name" value="Rhodopsin 7-helix transmembrane proteins"/>
    <property type="match status" value="1"/>
</dbReference>
<dbReference type="HOGENOM" id="CLU_2625145_0_0_1"/>
<dbReference type="InterPro" id="IPR027294">
    <property type="entry name" value="NPS_rcpt"/>
</dbReference>
<reference evidence="7" key="2">
    <citation type="submission" date="2015-06" db="UniProtKB">
        <authorList>
            <consortium name="EnsemblMetazoa"/>
        </authorList>
    </citation>
    <scope>IDENTIFICATION</scope>
</reference>
<reference evidence="8" key="1">
    <citation type="submission" date="2011-08" db="EMBL/GenBank/DDBJ databases">
        <authorList>
            <person name="Rombauts S."/>
        </authorList>
    </citation>
    <scope>NUCLEOTIDE SEQUENCE</scope>
    <source>
        <strain evidence="8">London</strain>
    </source>
</reference>
<sequence length="78" mass="9188">MSTTINSKSMNQQMNQSSPTEHNYHYHFYKTEQLTFLCILFIMILVGNISVLITLLISKKRKSRMNFFMMHLAIAGHY</sequence>
<protein>
    <recommendedName>
        <fullName evidence="6">G-protein coupled receptors family 1 profile domain-containing protein</fullName>
    </recommendedName>
</protein>
<keyword evidence="8" id="KW-1185">Reference proteome</keyword>
<accession>T1K0K8</accession>
<evidence type="ECO:0000256" key="5">
    <source>
        <dbReference type="SAM" id="Phobius"/>
    </source>
</evidence>
<dbReference type="GO" id="GO:0008188">
    <property type="term" value="F:neuropeptide receptor activity"/>
    <property type="evidence" value="ECO:0007669"/>
    <property type="project" value="InterPro"/>
</dbReference>
<dbReference type="EnsemblMetazoa" id="tetur03g08150.1">
    <property type="protein sequence ID" value="tetur03g08150.1"/>
    <property type="gene ID" value="tetur03g08150"/>
</dbReference>
<evidence type="ECO:0000256" key="4">
    <source>
        <dbReference type="ARBA" id="ARBA00023136"/>
    </source>
</evidence>
<proteinExistence type="predicted"/>